<name>K0R655_THAOC</name>
<accession>K0R655</accession>
<proteinExistence type="predicted"/>
<gene>
    <name evidence="1" type="ORF">THAOC_32380</name>
</gene>
<organism evidence="1 2">
    <name type="scientific">Thalassiosira oceanica</name>
    <name type="common">Marine diatom</name>
    <dbReference type="NCBI Taxonomy" id="159749"/>
    <lineage>
        <taxon>Eukaryota</taxon>
        <taxon>Sar</taxon>
        <taxon>Stramenopiles</taxon>
        <taxon>Ochrophyta</taxon>
        <taxon>Bacillariophyta</taxon>
        <taxon>Coscinodiscophyceae</taxon>
        <taxon>Thalassiosirophycidae</taxon>
        <taxon>Thalassiosirales</taxon>
        <taxon>Thalassiosiraceae</taxon>
        <taxon>Thalassiosira</taxon>
    </lineage>
</organism>
<comment type="caution">
    <text evidence="1">The sequence shown here is derived from an EMBL/GenBank/DDBJ whole genome shotgun (WGS) entry which is preliminary data.</text>
</comment>
<protein>
    <submittedName>
        <fullName evidence="1">Uncharacterized protein</fullName>
    </submittedName>
</protein>
<reference evidence="1 2" key="1">
    <citation type="journal article" date="2012" name="Genome Biol.">
        <title>Genome and low-iron response of an oceanic diatom adapted to chronic iron limitation.</title>
        <authorList>
            <person name="Lommer M."/>
            <person name="Specht M."/>
            <person name="Roy A.S."/>
            <person name="Kraemer L."/>
            <person name="Andreson R."/>
            <person name="Gutowska M.A."/>
            <person name="Wolf J."/>
            <person name="Bergner S.V."/>
            <person name="Schilhabel M.B."/>
            <person name="Klostermeier U.C."/>
            <person name="Beiko R.G."/>
            <person name="Rosenstiel P."/>
            <person name="Hippler M."/>
            <person name="Laroche J."/>
        </authorList>
    </citation>
    <scope>NUCLEOTIDE SEQUENCE [LARGE SCALE GENOMIC DNA]</scope>
    <source>
        <strain evidence="1 2">CCMP1005</strain>
    </source>
</reference>
<evidence type="ECO:0000313" key="1">
    <source>
        <dbReference type="EMBL" id="EJK48793.1"/>
    </source>
</evidence>
<keyword evidence="2" id="KW-1185">Reference proteome</keyword>
<evidence type="ECO:0000313" key="2">
    <source>
        <dbReference type="Proteomes" id="UP000266841"/>
    </source>
</evidence>
<dbReference type="EMBL" id="AGNL01045409">
    <property type="protein sequence ID" value="EJK48793.1"/>
    <property type="molecule type" value="Genomic_DNA"/>
</dbReference>
<dbReference type="Proteomes" id="UP000266841">
    <property type="component" value="Unassembled WGS sequence"/>
</dbReference>
<sequence>MTEFPEFAVAAAAAPRPLACPSAASAISSGMMARVIAVDHRQNNFQPERKRSAEMTQFPEFAEVAAVAPRPVLRELGSKRPEYKAIIAKWLSRYEKGSFYKNIIGNGSLGDFGL</sequence>
<dbReference type="AlphaFoldDB" id="K0R655"/>